<evidence type="ECO:0000313" key="3">
    <source>
        <dbReference type="Proteomes" id="UP000027586"/>
    </source>
</evidence>
<feature type="chain" id="PRO_5001652707" description="Secreted protein" evidence="1">
    <location>
        <begin position="19"/>
        <end position="71"/>
    </location>
</feature>
<accession>A0A068RTH6</accession>
<evidence type="ECO:0008006" key="4">
    <source>
        <dbReference type="Google" id="ProtNLM"/>
    </source>
</evidence>
<evidence type="ECO:0000313" key="2">
    <source>
        <dbReference type="EMBL" id="CDH52912.1"/>
    </source>
</evidence>
<dbReference type="AlphaFoldDB" id="A0A068RTH6"/>
<keyword evidence="1" id="KW-0732">Signal</keyword>
<comment type="caution">
    <text evidence="2">The sequence shown here is derived from an EMBL/GenBank/DDBJ whole genome shotgun (WGS) entry which is preliminary data.</text>
</comment>
<dbReference type="OrthoDB" id="10278194at2759"/>
<name>A0A068RTH6_9FUNG</name>
<sequence>MKIFSIAISFAFLGASYCVGGNPLGDNETGGALKNGICSVVRGVKACPLANPLSCTYETITTEKPDIISKY</sequence>
<reference evidence="2" key="1">
    <citation type="submission" date="2013-08" db="EMBL/GenBank/DDBJ databases">
        <title>Gene expansion shapes genome architecture in the human pathogen Lichtheimia corymbifera: an evolutionary genomics analysis in the ancient terrestrial Mucorales (Mucoromycotina).</title>
        <authorList>
            <person name="Schwartze V.U."/>
            <person name="Winter S."/>
            <person name="Shelest E."/>
            <person name="Marcet-Houben M."/>
            <person name="Horn F."/>
            <person name="Wehner S."/>
            <person name="Hoffmann K."/>
            <person name="Riege K."/>
            <person name="Sammeth M."/>
            <person name="Nowrousian M."/>
            <person name="Valiante V."/>
            <person name="Linde J."/>
            <person name="Jacobsen I.D."/>
            <person name="Marz M."/>
            <person name="Brakhage A.A."/>
            <person name="Gabaldon T."/>
            <person name="Bocker S."/>
            <person name="Voigt K."/>
        </authorList>
    </citation>
    <scope>NUCLEOTIDE SEQUENCE [LARGE SCALE GENOMIC DNA]</scope>
    <source>
        <strain evidence="2">FSU 9682</strain>
    </source>
</reference>
<dbReference type="Proteomes" id="UP000027586">
    <property type="component" value="Unassembled WGS sequence"/>
</dbReference>
<dbReference type="VEuPathDB" id="FungiDB:LCOR_04341.1"/>
<evidence type="ECO:0000256" key="1">
    <source>
        <dbReference type="SAM" id="SignalP"/>
    </source>
</evidence>
<keyword evidence="3" id="KW-1185">Reference proteome</keyword>
<proteinExistence type="predicted"/>
<organism evidence="2 3">
    <name type="scientific">Lichtheimia corymbifera JMRC:FSU:9682</name>
    <dbReference type="NCBI Taxonomy" id="1263082"/>
    <lineage>
        <taxon>Eukaryota</taxon>
        <taxon>Fungi</taxon>
        <taxon>Fungi incertae sedis</taxon>
        <taxon>Mucoromycota</taxon>
        <taxon>Mucoromycotina</taxon>
        <taxon>Mucoromycetes</taxon>
        <taxon>Mucorales</taxon>
        <taxon>Lichtheimiaceae</taxon>
        <taxon>Lichtheimia</taxon>
    </lineage>
</organism>
<protein>
    <recommendedName>
        <fullName evidence="4">Secreted protein</fullName>
    </recommendedName>
</protein>
<dbReference type="EMBL" id="CBTN010000015">
    <property type="protein sequence ID" value="CDH52912.1"/>
    <property type="molecule type" value="Genomic_DNA"/>
</dbReference>
<gene>
    <name evidence="2" type="ORF">LCOR_04341.1</name>
</gene>
<feature type="signal peptide" evidence="1">
    <location>
        <begin position="1"/>
        <end position="18"/>
    </location>
</feature>